<dbReference type="OrthoDB" id="15074at2157"/>
<dbReference type="CDD" id="cd00838">
    <property type="entry name" value="MPP_superfamily"/>
    <property type="match status" value="1"/>
</dbReference>
<dbReference type="Gene3D" id="3.60.21.10">
    <property type="match status" value="1"/>
</dbReference>
<dbReference type="InterPro" id="IPR004843">
    <property type="entry name" value="Calcineurin-like_PHP"/>
</dbReference>
<evidence type="ECO:0000313" key="2">
    <source>
        <dbReference type="EMBL" id="QOR94861.1"/>
    </source>
</evidence>
<dbReference type="EMBL" id="CP063144">
    <property type="protein sequence ID" value="QOR94861.1"/>
    <property type="molecule type" value="Genomic_DNA"/>
</dbReference>
<protein>
    <submittedName>
        <fullName evidence="2">Metallophosphoesterase</fullName>
    </submittedName>
</protein>
<proteinExistence type="predicted"/>
<reference evidence="2 3" key="1">
    <citation type="submission" date="2020-10" db="EMBL/GenBank/DDBJ databases">
        <title>Complete genome sequence of Thermosphaera aggregans strain 3507.</title>
        <authorList>
            <person name="Zayulina K.S."/>
            <person name="Elcheninov A.G."/>
            <person name="Toshchakov S.V."/>
            <person name="Kublanov I.V."/>
            <person name="Kochetkova T.V."/>
        </authorList>
    </citation>
    <scope>NUCLEOTIDE SEQUENCE [LARGE SCALE GENOMIC DNA]</scope>
    <source>
        <strain evidence="2 3">3507</strain>
    </source>
</reference>
<dbReference type="Proteomes" id="UP000593766">
    <property type="component" value="Chromosome"/>
</dbReference>
<dbReference type="KEGG" id="tcs:IMZ38_02785"/>
<dbReference type="InterPro" id="IPR029052">
    <property type="entry name" value="Metallo-depent_PP-like"/>
</dbReference>
<sequence length="243" mass="27380">MIIAAVGDVHSPKFLPLFLKSLGEVPVNIDAFILLGDIVEKNNVEAFAPVYQAIRKRFENVPVIGVFGNEEYRGFEREYYAKYPEISWLNDELRVFGLNRFKTCIVGTRGALDKPTPWQASNIPGILEYYRDLPGKIAGLLRECRDSAAEITILASHYGISYSNLKGEKPSIYPYLASQRMSEVVKPELVDLVIHAHAHNAVVEYTVVNNVPIYNASLPGRGRILVIEVKPRRSILNWLAKPR</sequence>
<name>A0A7M1URP6_9CREN</name>
<dbReference type="AlphaFoldDB" id="A0A7M1URP6"/>
<dbReference type="SUPFAM" id="SSF56300">
    <property type="entry name" value="Metallo-dependent phosphatases"/>
    <property type="match status" value="1"/>
</dbReference>
<dbReference type="GO" id="GO:0016787">
    <property type="term" value="F:hydrolase activity"/>
    <property type="evidence" value="ECO:0007669"/>
    <property type="project" value="InterPro"/>
</dbReference>
<keyword evidence="3" id="KW-1185">Reference proteome</keyword>
<feature type="domain" description="Calcineurin-like phosphoesterase" evidence="1">
    <location>
        <begin position="2"/>
        <end position="200"/>
    </location>
</feature>
<accession>A0A7M1URP6</accession>
<evidence type="ECO:0000259" key="1">
    <source>
        <dbReference type="Pfam" id="PF00149"/>
    </source>
</evidence>
<gene>
    <name evidence="2" type="ORF">IMZ38_02785</name>
</gene>
<dbReference type="Pfam" id="PF00149">
    <property type="entry name" value="Metallophos"/>
    <property type="match status" value="1"/>
</dbReference>
<organism evidence="2 3">
    <name type="scientific">Thermosphaera chiliense</name>
    <dbReference type="NCBI Taxonomy" id="3402707"/>
    <lineage>
        <taxon>Archaea</taxon>
        <taxon>Thermoproteota</taxon>
        <taxon>Thermoprotei</taxon>
        <taxon>Desulfurococcales</taxon>
        <taxon>Desulfurococcaceae</taxon>
        <taxon>Thermosphaera</taxon>
    </lineage>
</organism>
<evidence type="ECO:0000313" key="3">
    <source>
        <dbReference type="Proteomes" id="UP000593766"/>
    </source>
</evidence>